<dbReference type="InterPro" id="IPR022655">
    <property type="entry name" value="DUF1553"/>
</dbReference>
<dbReference type="STRING" id="756272.Plabr_1880"/>
<accession>F0SH04</accession>
<dbReference type="Gene3D" id="1.10.760.10">
    <property type="entry name" value="Cytochrome c-like domain"/>
    <property type="match status" value="1"/>
</dbReference>
<dbReference type="RefSeq" id="WP_013628216.1">
    <property type="nucleotide sequence ID" value="NC_015174.1"/>
</dbReference>
<dbReference type="GO" id="GO:0046872">
    <property type="term" value="F:metal ion binding"/>
    <property type="evidence" value="ECO:0007669"/>
    <property type="project" value="UniProtKB-KW"/>
</dbReference>
<dbReference type="Pfam" id="PF07583">
    <property type="entry name" value="PSCyt2"/>
    <property type="match status" value="1"/>
</dbReference>
<dbReference type="InterPro" id="IPR009056">
    <property type="entry name" value="Cyt_c-like_dom"/>
</dbReference>
<sequence>MMTPNVLHSLVAVASLLLAMPAVNAATPGDDERYFETHIRPILAQHCFECHGATKQWAELRLDNRPSALKGGETGPAVVPGKPDESRLIEVIQYSEYDSQMPPDGKLSDEEIARLTEWVAKGAPWPESAQAEVEEDYFTQAKSHWAFQPVTKPEIPALPEGYRASNSIDHFVAAKLQANGLKQSPRAEPRTLLRRLSYDLTGLPVTYDEATPFANSPNDAAYAEWVEKQLASEDFGPKWARYWLDIARYADTKGYVFTEERRYPFAYTYRDYVIKSLNEDLPYDQFIREQLAADLLPEKRSEESLAALGFLTVGQRFLNRRQEIINDQIDVTSRGFLGMTLACARCHDHKFDPLEAADYYAMYGVFDSTLEPEQLPQIGEADDQEAYKKYVAERDKRQQKLTDYQQEVVDKVNPEVRDHFEHYLLQVVSEEGHTLGKYELEEKYDIRRRAKDELKTFLRRVSVDSRVYAPWRRVAGLKNEAFTKDAPGRLDSLLKQAEKGEFEGNAIVLQRLKENRPAHMYDFVKMYASLAREAKEDHSGDPQAAAWEELREAFHTAKFPMHYDVNTIAGVYHRDERNKDRNLVKQIDSLMVSSPGAPPRAMIVADKENPVQPVIFKRGNPGLRGDKVDRRFLKVLDFVRSEPFPEKTSGRLQLAESIATPDNPLTARVHVNRIWMQLVGQALVETTDDFGLRTPLPTHPELLDYLAWEFMQHNWSNKWLIREIVMSETYRQAALANAEGNQKDLENRLIWRMNRKRMPFESMRDGMLFTTGMLNEKMYGRPVSIEGKDAAPRRSIFGFIDRNNVSNLLRTFDVAEPSASVTERPKTTVPQQALYLMNSPFIMDLANHCVENAKLKTAEAAPAEKVTQLYRRLLQRDPTADEKQLCVAFVTGQPDNEQVWSELTQTLLLTNDFMFLD</sequence>
<dbReference type="Pfam" id="PF07587">
    <property type="entry name" value="PSD1"/>
    <property type="match status" value="1"/>
</dbReference>
<dbReference type="InterPro" id="IPR011444">
    <property type="entry name" value="DUF1549"/>
</dbReference>
<feature type="domain" description="Cytochrome c" evidence="6">
    <location>
        <begin position="26"/>
        <end position="123"/>
    </location>
</feature>
<protein>
    <recommendedName>
        <fullName evidence="6">Cytochrome c domain-containing protein</fullName>
    </recommendedName>
</protein>
<feature type="chain" id="PRO_5003256242" description="Cytochrome c domain-containing protein" evidence="5">
    <location>
        <begin position="26"/>
        <end position="917"/>
    </location>
</feature>
<evidence type="ECO:0000256" key="3">
    <source>
        <dbReference type="ARBA" id="ARBA00023004"/>
    </source>
</evidence>
<keyword evidence="2 4" id="KW-0479">Metal-binding</keyword>
<evidence type="ECO:0000256" key="4">
    <source>
        <dbReference type="PROSITE-ProRule" id="PRU00433"/>
    </source>
</evidence>
<evidence type="ECO:0000313" key="8">
    <source>
        <dbReference type="Proteomes" id="UP000006860"/>
    </source>
</evidence>
<evidence type="ECO:0000256" key="1">
    <source>
        <dbReference type="ARBA" id="ARBA00022617"/>
    </source>
</evidence>
<reference evidence="8" key="1">
    <citation type="submission" date="2011-02" db="EMBL/GenBank/DDBJ databases">
        <title>The complete genome of Planctomyces brasiliensis DSM 5305.</title>
        <authorList>
            <person name="Lucas S."/>
            <person name="Copeland A."/>
            <person name="Lapidus A."/>
            <person name="Bruce D."/>
            <person name="Goodwin L."/>
            <person name="Pitluck S."/>
            <person name="Kyrpides N."/>
            <person name="Mavromatis K."/>
            <person name="Pagani I."/>
            <person name="Ivanova N."/>
            <person name="Ovchinnikova G."/>
            <person name="Lu M."/>
            <person name="Detter J.C."/>
            <person name="Han C."/>
            <person name="Land M."/>
            <person name="Hauser L."/>
            <person name="Markowitz V."/>
            <person name="Cheng J.-F."/>
            <person name="Hugenholtz P."/>
            <person name="Woyke T."/>
            <person name="Wu D."/>
            <person name="Tindall B."/>
            <person name="Pomrenke H.G."/>
            <person name="Brambilla E."/>
            <person name="Klenk H.-P."/>
            <person name="Eisen J.A."/>
        </authorList>
    </citation>
    <scope>NUCLEOTIDE SEQUENCE [LARGE SCALE GENOMIC DNA]</scope>
    <source>
        <strain evidence="8">ATCC 49424 / DSM 5305 / JCM 21570 / NBRC 103401 / IFAM 1448</strain>
    </source>
</reference>
<dbReference type="InterPro" id="IPR036909">
    <property type="entry name" value="Cyt_c-like_dom_sf"/>
</dbReference>
<dbReference type="EMBL" id="CP002546">
    <property type="protein sequence ID" value="ADY59489.1"/>
    <property type="molecule type" value="Genomic_DNA"/>
</dbReference>
<dbReference type="PANTHER" id="PTHR35889:SF3">
    <property type="entry name" value="F-BOX DOMAIN-CONTAINING PROTEIN"/>
    <property type="match status" value="1"/>
</dbReference>
<evidence type="ECO:0000256" key="2">
    <source>
        <dbReference type="ARBA" id="ARBA00022723"/>
    </source>
</evidence>
<dbReference type="AlphaFoldDB" id="F0SH04"/>
<evidence type="ECO:0000256" key="5">
    <source>
        <dbReference type="SAM" id="SignalP"/>
    </source>
</evidence>
<dbReference type="PROSITE" id="PS51007">
    <property type="entry name" value="CYTC"/>
    <property type="match status" value="1"/>
</dbReference>
<keyword evidence="8" id="KW-1185">Reference proteome</keyword>
<dbReference type="GO" id="GO:0009055">
    <property type="term" value="F:electron transfer activity"/>
    <property type="evidence" value="ECO:0007669"/>
    <property type="project" value="InterPro"/>
</dbReference>
<dbReference type="eggNOG" id="COG2010">
    <property type="taxonomic scope" value="Bacteria"/>
</dbReference>
<gene>
    <name evidence="7" type="ordered locus">Plabr_1880</name>
</gene>
<keyword evidence="5" id="KW-0732">Signal</keyword>
<organism evidence="7 8">
    <name type="scientific">Rubinisphaera brasiliensis (strain ATCC 49424 / DSM 5305 / JCM 21570 / IAM 15109 / NBRC 103401 / IFAM 1448)</name>
    <name type="common">Planctomyces brasiliensis</name>
    <dbReference type="NCBI Taxonomy" id="756272"/>
    <lineage>
        <taxon>Bacteria</taxon>
        <taxon>Pseudomonadati</taxon>
        <taxon>Planctomycetota</taxon>
        <taxon>Planctomycetia</taxon>
        <taxon>Planctomycetales</taxon>
        <taxon>Planctomycetaceae</taxon>
        <taxon>Rubinisphaera</taxon>
    </lineage>
</organism>
<dbReference type="KEGG" id="pbs:Plabr_1880"/>
<feature type="signal peptide" evidence="5">
    <location>
        <begin position="1"/>
        <end position="25"/>
    </location>
</feature>
<dbReference type="SUPFAM" id="SSF46626">
    <property type="entry name" value="Cytochrome c"/>
    <property type="match status" value="1"/>
</dbReference>
<keyword evidence="1 4" id="KW-0349">Heme</keyword>
<keyword evidence="3 4" id="KW-0408">Iron</keyword>
<proteinExistence type="predicted"/>
<name>F0SH04_RUBBR</name>
<dbReference type="InterPro" id="IPR011429">
    <property type="entry name" value="Cyt_c_Planctomycete-type"/>
</dbReference>
<evidence type="ECO:0000313" key="7">
    <source>
        <dbReference type="EMBL" id="ADY59489.1"/>
    </source>
</evidence>
<dbReference type="PANTHER" id="PTHR35889">
    <property type="entry name" value="CYCLOINULO-OLIGOSACCHARIDE FRUCTANOTRANSFERASE-RELATED"/>
    <property type="match status" value="1"/>
</dbReference>
<evidence type="ECO:0000259" key="6">
    <source>
        <dbReference type="PROSITE" id="PS51007"/>
    </source>
</evidence>
<dbReference type="Proteomes" id="UP000006860">
    <property type="component" value="Chromosome"/>
</dbReference>
<dbReference type="HOGENOM" id="CLU_005632_1_0_0"/>
<dbReference type="Pfam" id="PF07635">
    <property type="entry name" value="PSCyt1"/>
    <property type="match status" value="1"/>
</dbReference>
<dbReference type="GO" id="GO:0020037">
    <property type="term" value="F:heme binding"/>
    <property type="evidence" value="ECO:0007669"/>
    <property type="project" value="InterPro"/>
</dbReference>